<reference evidence="7" key="1">
    <citation type="submission" date="2016-04" db="EMBL/GenBank/DDBJ databases">
        <title>Fast-growing isolate from the root nodules of Vavilovia formosa.</title>
        <authorList>
            <person name="Kimeklis A."/>
            <person name="Safronova V."/>
            <person name="Belimov A."/>
            <person name="Andronov E."/>
        </authorList>
    </citation>
    <scope>NUCLEOTIDE SEQUENCE [LARGE SCALE GENOMIC DNA]</scope>
    <source>
        <strain evidence="7">Vaf-46</strain>
    </source>
</reference>
<evidence type="ECO:0000256" key="3">
    <source>
        <dbReference type="ARBA" id="ARBA00023125"/>
    </source>
</evidence>
<feature type="domain" description="RNA polymerase sigma-70 region 4" evidence="6">
    <location>
        <begin position="128"/>
        <end position="156"/>
    </location>
</feature>
<keyword evidence="1" id="KW-0805">Transcription regulation</keyword>
<dbReference type="GO" id="GO:0003677">
    <property type="term" value="F:DNA binding"/>
    <property type="evidence" value="ECO:0007669"/>
    <property type="project" value="UniProtKB-KW"/>
</dbReference>
<evidence type="ECO:0000259" key="5">
    <source>
        <dbReference type="Pfam" id="PF04542"/>
    </source>
</evidence>
<dbReference type="AlphaFoldDB" id="A0A179BTW7"/>
<name>A0A179BTW7_RHILE</name>
<evidence type="ECO:0000313" key="7">
    <source>
        <dbReference type="EMBL" id="OAP95132.1"/>
    </source>
</evidence>
<dbReference type="InterPro" id="IPR013324">
    <property type="entry name" value="RNA_pol_sigma_r3/r4-like"/>
</dbReference>
<dbReference type="InterPro" id="IPR007627">
    <property type="entry name" value="RNA_pol_sigma70_r2"/>
</dbReference>
<dbReference type="NCBIfam" id="TIGR02937">
    <property type="entry name" value="sigma70-ECF"/>
    <property type="match status" value="1"/>
</dbReference>
<evidence type="ECO:0000256" key="1">
    <source>
        <dbReference type="ARBA" id="ARBA00023015"/>
    </source>
</evidence>
<evidence type="ECO:0000259" key="6">
    <source>
        <dbReference type="Pfam" id="PF04545"/>
    </source>
</evidence>
<proteinExistence type="predicted"/>
<evidence type="ECO:0000256" key="4">
    <source>
        <dbReference type="ARBA" id="ARBA00023163"/>
    </source>
</evidence>
<dbReference type="Gene3D" id="1.10.10.10">
    <property type="entry name" value="Winged helix-like DNA-binding domain superfamily/Winged helix DNA-binding domain"/>
    <property type="match status" value="1"/>
</dbReference>
<dbReference type="InterPro" id="IPR007630">
    <property type="entry name" value="RNA_pol_sigma70_r4"/>
</dbReference>
<keyword evidence="3" id="KW-0238">DNA-binding</keyword>
<keyword evidence="2" id="KW-0731">Sigma factor</keyword>
<sequence length="167" mass="18794">MSNNHNVEGRPPAFDAKLMQYRPGLLKLAGKFTTTSEERHDLVTDTIIYCLRNWQSFREDGGFWNWLYWSMRGVVGNKKEGVKARITLVQDSDGVFAATRGIAPSQLDYVEICQIMRSMSARGGGVVVRRAMGHTLPEIGAAIGVTAERVRQIENRERGRLLKRRAG</sequence>
<keyword evidence="4" id="KW-0804">Transcription</keyword>
<dbReference type="Pfam" id="PF04542">
    <property type="entry name" value="Sigma70_r2"/>
    <property type="match status" value="1"/>
</dbReference>
<dbReference type="InterPro" id="IPR014284">
    <property type="entry name" value="RNA_pol_sigma-70_dom"/>
</dbReference>
<organism evidence="7">
    <name type="scientific">Rhizobium leguminosarum</name>
    <dbReference type="NCBI Taxonomy" id="384"/>
    <lineage>
        <taxon>Bacteria</taxon>
        <taxon>Pseudomonadati</taxon>
        <taxon>Pseudomonadota</taxon>
        <taxon>Alphaproteobacteria</taxon>
        <taxon>Hyphomicrobiales</taxon>
        <taxon>Rhizobiaceae</taxon>
        <taxon>Rhizobium/Agrobacterium group</taxon>
        <taxon>Rhizobium</taxon>
    </lineage>
</organism>
<accession>A0A179BTW7</accession>
<dbReference type="GO" id="GO:0016987">
    <property type="term" value="F:sigma factor activity"/>
    <property type="evidence" value="ECO:0007669"/>
    <property type="project" value="UniProtKB-KW"/>
</dbReference>
<dbReference type="GO" id="GO:0006352">
    <property type="term" value="P:DNA-templated transcription initiation"/>
    <property type="evidence" value="ECO:0007669"/>
    <property type="project" value="InterPro"/>
</dbReference>
<evidence type="ECO:0008006" key="8">
    <source>
        <dbReference type="Google" id="ProtNLM"/>
    </source>
</evidence>
<protein>
    <recommendedName>
        <fullName evidence="8">Sigma-70 family RNA polymerase sigma factor</fullName>
    </recommendedName>
</protein>
<dbReference type="InterPro" id="IPR013325">
    <property type="entry name" value="RNA_pol_sigma_r2"/>
</dbReference>
<dbReference type="SUPFAM" id="SSF88946">
    <property type="entry name" value="Sigma2 domain of RNA polymerase sigma factors"/>
    <property type="match status" value="1"/>
</dbReference>
<dbReference type="Pfam" id="PF04545">
    <property type="entry name" value="Sigma70_r4"/>
    <property type="match status" value="1"/>
</dbReference>
<dbReference type="EMBL" id="LWBS01000121">
    <property type="protein sequence ID" value="OAP95132.1"/>
    <property type="molecule type" value="Genomic_DNA"/>
</dbReference>
<feature type="domain" description="RNA polymerase sigma-70 region 2" evidence="5">
    <location>
        <begin position="19"/>
        <end position="75"/>
    </location>
</feature>
<dbReference type="SUPFAM" id="SSF88659">
    <property type="entry name" value="Sigma3 and sigma4 domains of RNA polymerase sigma factors"/>
    <property type="match status" value="1"/>
</dbReference>
<dbReference type="Gene3D" id="1.10.1740.10">
    <property type="match status" value="1"/>
</dbReference>
<evidence type="ECO:0000256" key="2">
    <source>
        <dbReference type="ARBA" id="ARBA00023082"/>
    </source>
</evidence>
<dbReference type="InterPro" id="IPR036388">
    <property type="entry name" value="WH-like_DNA-bd_sf"/>
</dbReference>
<gene>
    <name evidence="7" type="ORF">A4U53_18090</name>
</gene>
<comment type="caution">
    <text evidence="7">The sequence shown here is derived from an EMBL/GenBank/DDBJ whole genome shotgun (WGS) entry which is preliminary data.</text>
</comment>